<dbReference type="PROSITE" id="PS50928">
    <property type="entry name" value="ABC_TM1"/>
    <property type="match status" value="1"/>
</dbReference>
<dbReference type="Proteomes" id="UP001232445">
    <property type="component" value="Unassembled WGS sequence"/>
</dbReference>
<dbReference type="RefSeq" id="WP_307342512.1">
    <property type="nucleotide sequence ID" value="NZ_JAUSUQ010000016.1"/>
</dbReference>
<feature type="transmembrane region" description="Helical" evidence="7">
    <location>
        <begin position="167"/>
        <end position="184"/>
    </location>
</feature>
<dbReference type="PANTHER" id="PTHR43386:SF1">
    <property type="entry name" value="D,D-DIPEPTIDE TRANSPORT SYSTEM PERMEASE PROTEIN DDPC-RELATED"/>
    <property type="match status" value="1"/>
</dbReference>
<dbReference type="Gene3D" id="1.10.3720.10">
    <property type="entry name" value="MetI-like"/>
    <property type="match status" value="1"/>
</dbReference>
<keyword evidence="6 7" id="KW-0472">Membrane</keyword>
<dbReference type="Pfam" id="PF12911">
    <property type="entry name" value="OppC_N"/>
    <property type="match status" value="1"/>
</dbReference>
<evidence type="ECO:0000259" key="8">
    <source>
        <dbReference type="PROSITE" id="PS50928"/>
    </source>
</evidence>
<evidence type="ECO:0000256" key="6">
    <source>
        <dbReference type="ARBA" id="ARBA00023136"/>
    </source>
</evidence>
<comment type="similarity">
    <text evidence="7">Belongs to the binding-protein-dependent transport system permease family.</text>
</comment>
<feature type="transmembrane region" description="Helical" evidence="7">
    <location>
        <begin position="142"/>
        <end position="161"/>
    </location>
</feature>
<evidence type="ECO:0000256" key="5">
    <source>
        <dbReference type="ARBA" id="ARBA00022989"/>
    </source>
</evidence>
<dbReference type="InterPro" id="IPR035906">
    <property type="entry name" value="MetI-like_sf"/>
</dbReference>
<keyword evidence="5 7" id="KW-1133">Transmembrane helix</keyword>
<dbReference type="EMBL" id="JAUSUQ010000016">
    <property type="protein sequence ID" value="MDQ0340606.1"/>
    <property type="molecule type" value="Genomic_DNA"/>
</dbReference>
<accession>A0ABU0CX74</accession>
<keyword evidence="3" id="KW-1003">Cell membrane</keyword>
<feature type="transmembrane region" description="Helical" evidence="7">
    <location>
        <begin position="215"/>
        <end position="236"/>
    </location>
</feature>
<dbReference type="PANTHER" id="PTHR43386">
    <property type="entry name" value="OLIGOPEPTIDE TRANSPORT SYSTEM PERMEASE PROTEIN APPC"/>
    <property type="match status" value="1"/>
</dbReference>
<evidence type="ECO:0000256" key="3">
    <source>
        <dbReference type="ARBA" id="ARBA00022475"/>
    </source>
</evidence>
<keyword evidence="2 7" id="KW-0813">Transport</keyword>
<feature type="transmembrane region" description="Helical" evidence="7">
    <location>
        <begin position="272"/>
        <end position="293"/>
    </location>
</feature>
<protein>
    <submittedName>
        <fullName evidence="9">Peptide/nickel transport system permease protein</fullName>
    </submittedName>
</protein>
<dbReference type="NCBIfam" id="NF045476">
    <property type="entry name" value="Opp4C"/>
    <property type="match status" value="1"/>
</dbReference>
<evidence type="ECO:0000313" key="10">
    <source>
        <dbReference type="Proteomes" id="UP001232445"/>
    </source>
</evidence>
<dbReference type="InterPro" id="IPR050366">
    <property type="entry name" value="BP-dependent_transpt_permease"/>
</dbReference>
<dbReference type="InterPro" id="IPR053523">
    <property type="entry name" value="Oligopeptide_permease_AppC"/>
</dbReference>
<comment type="caution">
    <text evidence="9">The sequence shown here is derived from an EMBL/GenBank/DDBJ whole genome shotgun (WGS) entry which is preliminary data.</text>
</comment>
<feature type="transmembrane region" description="Helical" evidence="7">
    <location>
        <begin position="41"/>
        <end position="62"/>
    </location>
</feature>
<organism evidence="9 10">
    <name type="scientific">Caldalkalibacillus uzonensis</name>
    <dbReference type="NCBI Taxonomy" id="353224"/>
    <lineage>
        <taxon>Bacteria</taxon>
        <taxon>Bacillati</taxon>
        <taxon>Bacillota</taxon>
        <taxon>Bacilli</taxon>
        <taxon>Bacillales</taxon>
        <taxon>Bacillaceae</taxon>
        <taxon>Caldalkalibacillus</taxon>
    </lineage>
</organism>
<comment type="subcellular location">
    <subcellularLocation>
        <location evidence="1 7">Cell membrane</location>
        <topology evidence="1 7">Multi-pass membrane protein</topology>
    </subcellularLocation>
</comment>
<dbReference type="InterPro" id="IPR000515">
    <property type="entry name" value="MetI-like"/>
</dbReference>
<keyword evidence="4 7" id="KW-0812">Transmembrane</keyword>
<name>A0ABU0CX74_9BACI</name>
<evidence type="ECO:0000256" key="2">
    <source>
        <dbReference type="ARBA" id="ARBA00022448"/>
    </source>
</evidence>
<keyword evidence="10" id="KW-1185">Reference proteome</keyword>
<evidence type="ECO:0000256" key="7">
    <source>
        <dbReference type="RuleBase" id="RU363032"/>
    </source>
</evidence>
<proteinExistence type="inferred from homology"/>
<evidence type="ECO:0000256" key="1">
    <source>
        <dbReference type="ARBA" id="ARBA00004651"/>
    </source>
</evidence>
<dbReference type="SUPFAM" id="SSF161098">
    <property type="entry name" value="MetI-like"/>
    <property type="match status" value="1"/>
</dbReference>
<evidence type="ECO:0000256" key="4">
    <source>
        <dbReference type="ARBA" id="ARBA00022692"/>
    </source>
</evidence>
<reference evidence="9 10" key="1">
    <citation type="submission" date="2023-07" db="EMBL/GenBank/DDBJ databases">
        <title>Genomic Encyclopedia of Type Strains, Phase IV (KMG-IV): sequencing the most valuable type-strain genomes for metagenomic binning, comparative biology and taxonomic classification.</title>
        <authorList>
            <person name="Goeker M."/>
        </authorList>
    </citation>
    <scope>NUCLEOTIDE SEQUENCE [LARGE SCALE GENOMIC DNA]</scope>
    <source>
        <strain evidence="9 10">DSM 17740</strain>
    </source>
</reference>
<dbReference type="InterPro" id="IPR025966">
    <property type="entry name" value="OppC_N"/>
</dbReference>
<feature type="domain" description="ABC transmembrane type-1" evidence="8">
    <location>
        <begin position="102"/>
        <end position="293"/>
    </location>
</feature>
<sequence length="307" mass="33691">MSQIHQHLPAPATAEDPKAVTIGERRSLWLIIISRFFQNKLAVAGLVCLILIILAVSFAPYLTPYEPHKQDLTNRLQPPSAEHWLGTDHVGRDIFTRILYGGRVSLMVGFSAMAIMITIGTLVGAIAGYYGGRIDAILMRTVDVFISFPSIFLLITLVAFLQPGLSTIIFVLAIFGWMGTARLVRGEFLTLKKREFVLAARTTGMSNVRIIFSQILPNAMGPIIVAATLGVGSIIMTESTLSFLGLGVQPPTPSWGNMLTDAQSVTIFRTAWWYPTFPGLMILITVLAFNFVGEGLRDALDPRVIEK</sequence>
<gene>
    <name evidence="9" type="ORF">J2S00_003430</name>
</gene>
<feature type="transmembrane region" description="Helical" evidence="7">
    <location>
        <begin position="106"/>
        <end position="130"/>
    </location>
</feature>
<evidence type="ECO:0000313" key="9">
    <source>
        <dbReference type="EMBL" id="MDQ0340606.1"/>
    </source>
</evidence>
<dbReference type="Pfam" id="PF00528">
    <property type="entry name" value="BPD_transp_1"/>
    <property type="match status" value="1"/>
</dbReference>
<dbReference type="CDD" id="cd06261">
    <property type="entry name" value="TM_PBP2"/>
    <property type="match status" value="1"/>
</dbReference>